<feature type="transmembrane region" description="Helical" evidence="1">
    <location>
        <begin position="15"/>
        <end position="34"/>
    </location>
</feature>
<accession>A0A916Q721</accession>
<protein>
    <submittedName>
        <fullName evidence="2">Uncharacterized protein</fullName>
    </submittedName>
</protein>
<evidence type="ECO:0000313" key="2">
    <source>
        <dbReference type="EMBL" id="GFO84105.1"/>
    </source>
</evidence>
<feature type="transmembrane region" description="Helical" evidence="1">
    <location>
        <begin position="106"/>
        <end position="128"/>
    </location>
</feature>
<feature type="transmembrane region" description="Helical" evidence="1">
    <location>
        <begin position="46"/>
        <end position="66"/>
    </location>
</feature>
<gene>
    <name evidence="2" type="ORF">ANBU17_04520</name>
</gene>
<feature type="transmembrane region" description="Helical" evidence="1">
    <location>
        <begin position="216"/>
        <end position="236"/>
    </location>
</feature>
<evidence type="ECO:0000256" key="1">
    <source>
        <dbReference type="SAM" id="Phobius"/>
    </source>
</evidence>
<keyword evidence="3" id="KW-1185">Reference proteome</keyword>
<keyword evidence="1" id="KW-1133">Transmembrane helix</keyword>
<feature type="transmembrane region" description="Helical" evidence="1">
    <location>
        <begin position="186"/>
        <end position="204"/>
    </location>
</feature>
<dbReference type="AlphaFoldDB" id="A0A916Q721"/>
<dbReference type="RefSeq" id="WP_378171648.1">
    <property type="nucleotide sequence ID" value="NZ_JBHLSR010000027.1"/>
</dbReference>
<name>A0A916Q721_9FIRM</name>
<organism evidence="2 3">
    <name type="scientific">Anaerostipes butyraticus</name>
    <dbReference type="NCBI Taxonomy" id="645466"/>
    <lineage>
        <taxon>Bacteria</taxon>
        <taxon>Bacillati</taxon>
        <taxon>Bacillota</taxon>
        <taxon>Clostridia</taxon>
        <taxon>Lachnospirales</taxon>
        <taxon>Lachnospiraceae</taxon>
        <taxon>Anaerostipes</taxon>
    </lineage>
</organism>
<comment type="caution">
    <text evidence="2">The sequence shown here is derived from an EMBL/GenBank/DDBJ whole genome shotgun (WGS) entry which is preliminary data.</text>
</comment>
<dbReference type="Proteomes" id="UP000613208">
    <property type="component" value="Unassembled WGS sequence"/>
</dbReference>
<evidence type="ECO:0000313" key="3">
    <source>
        <dbReference type="Proteomes" id="UP000613208"/>
    </source>
</evidence>
<keyword evidence="1" id="KW-0472">Membrane</keyword>
<feature type="transmembrane region" description="Helical" evidence="1">
    <location>
        <begin position="78"/>
        <end position="99"/>
    </location>
</feature>
<dbReference type="EMBL" id="BLYI01000009">
    <property type="protein sequence ID" value="GFO84105.1"/>
    <property type="molecule type" value="Genomic_DNA"/>
</dbReference>
<keyword evidence="1" id="KW-0812">Transmembrane</keyword>
<feature type="transmembrane region" description="Helical" evidence="1">
    <location>
        <begin position="143"/>
        <end position="165"/>
    </location>
</feature>
<sequence>MWGQIWANLAGQKVIIMNLIIFGTIHSAIAILVQDELLRRVHSVKWIALCCAVKIIIIDCVFQMGLSADIEHYLAAQWLLMFIKTVHIILYLFAFWYTYEDSIIKSVLISISGELLALTISRGSIILLQNPGSGIEDMYSRPFGWRTVLLCLLCFATFFCIRFLVRTFCGKKISRFRNQELKHKKFWTVIFFLYIGVGFYQSTLNSLERIFRTYKMGILIVALVLIAAFCLTAWSYRKYQQQIFQEHEFLNIKQNLMMLHMKAVRQQIQNMEMEQQIIDKQMEKIKQIGVFEGTVQIENYIKAIQNQYQKIQAGVYSDDMFVDSVLYYYADIFKRQNLILEISFARYRKGSLDEMCAGKVLMCLLETALTKNREDGQRESTIKLYGGTVKNQVIFRLEYKVPEDRRAKERTLLQRLRHHSQSRKPIKTLRRCVKQFGGNMQTVEEENQLKIETILAGRDNNAETNVSHLEIQS</sequence>
<proteinExistence type="predicted"/>
<reference evidence="2" key="1">
    <citation type="submission" date="2020-06" db="EMBL/GenBank/DDBJ databases">
        <title>Characterization of fructooligosaccharide metabolism and fructooligosaccharide-degrading enzymes in human commensal butyrate producers.</title>
        <authorList>
            <person name="Tanno H."/>
            <person name="Fujii T."/>
            <person name="Hirano K."/>
            <person name="Maeno S."/>
            <person name="Tonozuka T."/>
            <person name="Sakamoto M."/>
            <person name="Ohkuma M."/>
            <person name="Tochio T."/>
            <person name="Endo A."/>
        </authorList>
    </citation>
    <scope>NUCLEOTIDE SEQUENCE</scope>
    <source>
        <strain evidence="2">JCM 17466</strain>
    </source>
</reference>